<evidence type="ECO:0000256" key="14">
    <source>
        <dbReference type="ARBA" id="ARBA00023136"/>
    </source>
</evidence>
<dbReference type="InterPro" id="IPR041610">
    <property type="entry name" value="ArlS_N"/>
</dbReference>
<evidence type="ECO:0000259" key="16">
    <source>
        <dbReference type="PROSITE" id="PS50109"/>
    </source>
</evidence>
<comment type="caution">
    <text evidence="18">The sequence shown here is derived from an EMBL/GenBank/DDBJ whole genome shotgun (WGS) entry which is preliminary data.</text>
</comment>
<evidence type="ECO:0000256" key="3">
    <source>
        <dbReference type="ARBA" id="ARBA00012438"/>
    </source>
</evidence>
<dbReference type="Gene3D" id="1.10.287.130">
    <property type="match status" value="1"/>
</dbReference>
<protein>
    <recommendedName>
        <fullName evidence="4">Signal transduction histidine-protein kinase ArlS</fullName>
        <ecNumber evidence="3">2.7.13.3</ecNumber>
    </recommendedName>
</protein>
<dbReference type="Gene3D" id="6.10.340.10">
    <property type="match status" value="1"/>
</dbReference>
<dbReference type="InterPro" id="IPR003661">
    <property type="entry name" value="HisK_dim/P_dom"/>
</dbReference>
<dbReference type="InterPro" id="IPR003594">
    <property type="entry name" value="HATPase_dom"/>
</dbReference>
<evidence type="ECO:0000313" key="18">
    <source>
        <dbReference type="EMBL" id="NOU62763.1"/>
    </source>
</evidence>
<evidence type="ECO:0000256" key="5">
    <source>
        <dbReference type="ARBA" id="ARBA00022475"/>
    </source>
</evidence>
<dbReference type="PROSITE" id="PS50109">
    <property type="entry name" value="HIS_KIN"/>
    <property type="match status" value="1"/>
</dbReference>
<dbReference type="SMART" id="SM00388">
    <property type="entry name" value="HisKA"/>
    <property type="match status" value="1"/>
</dbReference>
<evidence type="ECO:0000256" key="12">
    <source>
        <dbReference type="ARBA" id="ARBA00022989"/>
    </source>
</evidence>
<evidence type="ECO:0000256" key="2">
    <source>
        <dbReference type="ARBA" id="ARBA00004651"/>
    </source>
</evidence>
<evidence type="ECO:0000313" key="19">
    <source>
        <dbReference type="Proteomes" id="UP000653578"/>
    </source>
</evidence>
<keyword evidence="13" id="KW-0902">Two-component regulatory system</keyword>
<keyword evidence="14 15" id="KW-0472">Membrane</keyword>
<dbReference type="Pfam" id="PF00672">
    <property type="entry name" value="HAMP"/>
    <property type="match status" value="1"/>
</dbReference>
<accession>A0ABX1X2Y5</accession>
<keyword evidence="10" id="KW-0418">Kinase</keyword>
<dbReference type="InterPro" id="IPR036890">
    <property type="entry name" value="HATPase_C_sf"/>
</dbReference>
<dbReference type="SMART" id="SM00387">
    <property type="entry name" value="HATPase_c"/>
    <property type="match status" value="1"/>
</dbReference>
<dbReference type="Proteomes" id="UP000653578">
    <property type="component" value="Unassembled WGS sequence"/>
</dbReference>
<evidence type="ECO:0000256" key="4">
    <source>
        <dbReference type="ARBA" id="ARBA00015735"/>
    </source>
</evidence>
<dbReference type="CDD" id="cd06225">
    <property type="entry name" value="HAMP"/>
    <property type="match status" value="1"/>
</dbReference>
<dbReference type="SUPFAM" id="SSF158472">
    <property type="entry name" value="HAMP domain-like"/>
    <property type="match status" value="1"/>
</dbReference>
<evidence type="ECO:0000256" key="1">
    <source>
        <dbReference type="ARBA" id="ARBA00000085"/>
    </source>
</evidence>
<dbReference type="InterPro" id="IPR003660">
    <property type="entry name" value="HAMP_dom"/>
</dbReference>
<dbReference type="CDD" id="cd00082">
    <property type="entry name" value="HisKA"/>
    <property type="match status" value="1"/>
</dbReference>
<evidence type="ECO:0000256" key="11">
    <source>
        <dbReference type="ARBA" id="ARBA00022840"/>
    </source>
</evidence>
<evidence type="ECO:0000256" key="9">
    <source>
        <dbReference type="ARBA" id="ARBA00022741"/>
    </source>
</evidence>
<evidence type="ECO:0000256" key="6">
    <source>
        <dbReference type="ARBA" id="ARBA00022553"/>
    </source>
</evidence>
<dbReference type="SUPFAM" id="SSF55874">
    <property type="entry name" value="ATPase domain of HSP90 chaperone/DNA topoisomerase II/histidine kinase"/>
    <property type="match status" value="1"/>
</dbReference>
<dbReference type="InterPro" id="IPR036097">
    <property type="entry name" value="HisK_dim/P_sf"/>
</dbReference>
<dbReference type="EMBL" id="WHNY01000005">
    <property type="protein sequence ID" value="NOU62763.1"/>
    <property type="molecule type" value="Genomic_DNA"/>
</dbReference>
<keyword evidence="6" id="KW-0597">Phosphoprotein</keyword>
<dbReference type="SMART" id="SM00304">
    <property type="entry name" value="HAMP"/>
    <property type="match status" value="1"/>
</dbReference>
<dbReference type="InterPro" id="IPR050398">
    <property type="entry name" value="HssS/ArlS-like"/>
</dbReference>
<keyword evidence="5" id="KW-1003">Cell membrane</keyword>
<evidence type="ECO:0000256" key="13">
    <source>
        <dbReference type="ARBA" id="ARBA00023012"/>
    </source>
</evidence>
<keyword evidence="7" id="KW-0808">Transferase</keyword>
<dbReference type="Pfam" id="PF18719">
    <property type="entry name" value="ArlS_N"/>
    <property type="match status" value="1"/>
</dbReference>
<keyword evidence="9" id="KW-0547">Nucleotide-binding</keyword>
<dbReference type="RefSeq" id="WP_171628581.1">
    <property type="nucleotide sequence ID" value="NZ_WHNY01000005.1"/>
</dbReference>
<feature type="domain" description="HAMP" evidence="17">
    <location>
        <begin position="192"/>
        <end position="245"/>
    </location>
</feature>
<dbReference type="InterPro" id="IPR004358">
    <property type="entry name" value="Sig_transdc_His_kin-like_C"/>
</dbReference>
<evidence type="ECO:0000256" key="15">
    <source>
        <dbReference type="SAM" id="Phobius"/>
    </source>
</evidence>
<dbReference type="EC" id="2.7.13.3" evidence="3"/>
<dbReference type="CDD" id="cd00075">
    <property type="entry name" value="HATPase"/>
    <property type="match status" value="1"/>
</dbReference>
<comment type="subcellular location">
    <subcellularLocation>
        <location evidence="2">Cell membrane</location>
        <topology evidence="2">Multi-pass membrane protein</topology>
    </subcellularLocation>
</comment>
<dbReference type="Gene3D" id="3.30.565.10">
    <property type="entry name" value="Histidine kinase-like ATPase, C-terminal domain"/>
    <property type="match status" value="1"/>
</dbReference>
<dbReference type="PANTHER" id="PTHR45528:SF12">
    <property type="entry name" value="SENSOR HISTIDINE KINASE ARSS"/>
    <property type="match status" value="1"/>
</dbReference>
<feature type="domain" description="Histidine kinase" evidence="16">
    <location>
        <begin position="253"/>
        <end position="470"/>
    </location>
</feature>
<keyword evidence="12 15" id="KW-1133">Transmembrane helix</keyword>
<dbReference type="PRINTS" id="PR00344">
    <property type="entry name" value="BCTRLSENSOR"/>
</dbReference>
<reference evidence="18 19" key="1">
    <citation type="submission" date="2019-10" db="EMBL/GenBank/DDBJ databases">
        <title>Description of Paenibacillus humi sp. nov.</title>
        <authorList>
            <person name="Carlier A."/>
            <person name="Qi S."/>
        </authorList>
    </citation>
    <scope>NUCLEOTIDE SEQUENCE [LARGE SCALE GENOMIC DNA]</scope>
    <source>
        <strain evidence="18 19">LMG 31461</strain>
    </source>
</reference>
<evidence type="ECO:0000256" key="7">
    <source>
        <dbReference type="ARBA" id="ARBA00022679"/>
    </source>
</evidence>
<comment type="catalytic activity">
    <reaction evidence="1">
        <text>ATP + protein L-histidine = ADP + protein N-phospho-L-histidine.</text>
        <dbReference type="EC" id="2.7.13.3"/>
    </reaction>
</comment>
<keyword evidence="19" id="KW-1185">Reference proteome</keyword>
<dbReference type="Pfam" id="PF02518">
    <property type="entry name" value="HATPase_c"/>
    <property type="match status" value="1"/>
</dbReference>
<dbReference type="PROSITE" id="PS50885">
    <property type="entry name" value="HAMP"/>
    <property type="match status" value="1"/>
</dbReference>
<evidence type="ECO:0000256" key="10">
    <source>
        <dbReference type="ARBA" id="ARBA00022777"/>
    </source>
</evidence>
<organism evidence="18 19">
    <name type="scientific">Paenibacillus plantarum</name>
    <dbReference type="NCBI Taxonomy" id="2654975"/>
    <lineage>
        <taxon>Bacteria</taxon>
        <taxon>Bacillati</taxon>
        <taxon>Bacillota</taxon>
        <taxon>Bacilli</taxon>
        <taxon>Bacillales</taxon>
        <taxon>Paenibacillaceae</taxon>
        <taxon>Paenibacillus</taxon>
    </lineage>
</organism>
<dbReference type="PANTHER" id="PTHR45528">
    <property type="entry name" value="SENSOR HISTIDINE KINASE CPXA"/>
    <property type="match status" value="1"/>
</dbReference>
<gene>
    <name evidence="18" type="ORF">GC096_01715</name>
</gene>
<dbReference type="InterPro" id="IPR005467">
    <property type="entry name" value="His_kinase_dom"/>
</dbReference>
<name>A0ABX1X2Y5_9BACL</name>
<evidence type="ECO:0000256" key="8">
    <source>
        <dbReference type="ARBA" id="ARBA00022692"/>
    </source>
</evidence>
<sequence length="474" mass="53575">MRGRLTRSIQSLPIKWKLMLGAALLIFLLFASYNFAQYLVLKQWMMKQEEDKIQVNMVQLQDYFQDKLAATSDFPIADSQLYIEKMSGKNQLVRILDKEGKPLVAVANHFVTNWVVPKSVVIPELYDTTTHKEDHILIYRSPLVAGSFVGTIELASNLETFDHFSDTLLWVMLIGGILAVFISVISGLAISRQFMRPIRALASTIRSVKEKGLSERVTDIQNGDELSSLAKLFNELMNQLEFSFLQQKQFVEDASHELRTPITIVEGHLSLLNRWGKSDPAVLDESLEASLQEVRRLKKLVQELLTLTKVEANLISDSITAIQLEPLIAETLKRFEVMHAEFEFIANTEAIRDVMLLMNPLHVEQMLMIILDNAVKYASLTKRIVIEGIRLKNEVQISVQDHGIGIPEADLPFVFDRFYRVDKARNREIAGTGLGLAIAKQLVLNYQGSLAISSVEGEGTRVQLTFPLHQIVDA</sequence>
<proteinExistence type="predicted"/>
<feature type="transmembrane region" description="Helical" evidence="15">
    <location>
        <begin position="168"/>
        <end position="190"/>
    </location>
</feature>
<dbReference type="SUPFAM" id="SSF47384">
    <property type="entry name" value="Homodimeric domain of signal transducing histidine kinase"/>
    <property type="match status" value="1"/>
</dbReference>
<keyword evidence="11" id="KW-0067">ATP-binding</keyword>
<dbReference type="Pfam" id="PF00512">
    <property type="entry name" value="HisKA"/>
    <property type="match status" value="1"/>
</dbReference>
<keyword evidence="8 15" id="KW-0812">Transmembrane</keyword>
<evidence type="ECO:0000259" key="17">
    <source>
        <dbReference type="PROSITE" id="PS50885"/>
    </source>
</evidence>